<dbReference type="PANTHER" id="PTHR46999">
    <property type="entry name" value="ALPHA-GLUCAN WATER DIKINASE 1, CHLOROPLASTIC-RELATED"/>
    <property type="match status" value="1"/>
</dbReference>
<proteinExistence type="predicted"/>
<reference evidence="5" key="1">
    <citation type="submission" date="2020-06" db="EMBL/GenBank/DDBJ databases">
        <authorList>
            <person name="Li T."/>
            <person name="Hu X."/>
            <person name="Zhang T."/>
            <person name="Song X."/>
            <person name="Zhang H."/>
            <person name="Dai N."/>
            <person name="Sheng W."/>
            <person name="Hou X."/>
            <person name="Wei L."/>
        </authorList>
    </citation>
    <scope>NUCLEOTIDE SEQUENCE</scope>
    <source>
        <strain evidence="5">G01</strain>
        <tissue evidence="5">Leaf</tissue>
    </source>
</reference>
<dbReference type="Pfam" id="PF23166">
    <property type="entry name" value="Ig_N_CWD1"/>
    <property type="match status" value="2"/>
</dbReference>
<keyword evidence="2" id="KW-0119">Carbohydrate metabolism</keyword>
<accession>A0AAW2Q8K8</accession>
<comment type="caution">
    <text evidence="5">The sequence shown here is derived from an EMBL/GenBank/DDBJ whole genome shotgun (WGS) entry which is preliminary data.</text>
</comment>
<evidence type="ECO:0000256" key="1">
    <source>
        <dbReference type="ARBA" id="ARBA00022723"/>
    </source>
</evidence>
<gene>
    <name evidence="5" type="ORF">Sangu_0505200</name>
</gene>
<evidence type="ECO:0000256" key="3">
    <source>
        <dbReference type="SAM" id="MobiDB-lite"/>
    </source>
</evidence>
<feature type="compositionally biased region" description="Low complexity" evidence="3">
    <location>
        <begin position="101"/>
        <end position="114"/>
    </location>
</feature>
<feature type="compositionally biased region" description="Low complexity" evidence="3">
    <location>
        <begin position="49"/>
        <end position="65"/>
    </location>
</feature>
<reference evidence="5" key="2">
    <citation type="journal article" date="2024" name="Plant">
        <title>Genomic evolution and insights into agronomic trait innovations of Sesamum species.</title>
        <authorList>
            <person name="Miao H."/>
            <person name="Wang L."/>
            <person name="Qu L."/>
            <person name="Liu H."/>
            <person name="Sun Y."/>
            <person name="Le M."/>
            <person name="Wang Q."/>
            <person name="Wei S."/>
            <person name="Zheng Y."/>
            <person name="Lin W."/>
            <person name="Duan Y."/>
            <person name="Cao H."/>
            <person name="Xiong S."/>
            <person name="Wang X."/>
            <person name="Wei L."/>
            <person name="Li C."/>
            <person name="Ma Q."/>
            <person name="Ju M."/>
            <person name="Zhao R."/>
            <person name="Li G."/>
            <person name="Mu C."/>
            <person name="Tian Q."/>
            <person name="Mei H."/>
            <person name="Zhang T."/>
            <person name="Gao T."/>
            <person name="Zhang H."/>
        </authorList>
    </citation>
    <scope>NUCLEOTIDE SEQUENCE</scope>
    <source>
        <strain evidence="5">G01</strain>
    </source>
</reference>
<organism evidence="5">
    <name type="scientific">Sesamum angustifolium</name>
    <dbReference type="NCBI Taxonomy" id="2727405"/>
    <lineage>
        <taxon>Eukaryota</taxon>
        <taxon>Viridiplantae</taxon>
        <taxon>Streptophyta</taxon>
        <taxon>Embryophyta</taxon>
        <taxon>Tracheophyta</taxon>
        <taxon>Spermatophyta</taxon>
        <taxon>Magnoliopsida</taxon>
        <taxon>eudicotyledons</taxon>
        <taxon>Gunneridae</taxon>
        <taxon>Pentapetalae</taxon>
        <taxon>asterids</taxon>
        <taxon>lamiids</taxon>
        <taxon>Lamiales</taxon>
        <taxon>Pedaliaceae</taxon>
        <taxon>Sesamum</taxon>
    </lineage>
</organism>
<feature type="domain" description="Alpha-glucan water dikinase-like N-terminal Ig-like" evidence="4">
    <location>
        <begin position="317"/>
        <end position="423"/>
    </location>
</feature>
<feature type="domain" description="Alpha-glucan water dikinase-like N-terminal Ig-like" evidence="4">
    <location>
        <begin position="130"/>
        <end position="251"/>
    </location>
</feature>
<evidence type="ECO:0000256" key="2">
    <source>
        <dbReference type="ARBA" id="ARBA00023277"/>
    </source>
</evidence>
<feature type="compositionally biased region" description="Gly residues" evidence="3">
    <location>
        <begin position="66"/>
        <end position="80"/>
    </location>
</feature>
<name>A0AAW2Q8K8_9LAMI</name>
<dbReference type="GO" id="GO:0046872">
    <property type="term" value="F:metal ion binding"/>
    <property type="evidence" value="ECO:0007669"/>
    <property type="project" value="UniProtKB-KW"/>
</dbReference>
<evidence type="ECO:0000313" key="5">
    <source>
        <dbReference type="EMBL" id="KAL0364076.1"/>
    </source>
</evidence>
<dbReference type="InterPro" id="IPR056301">
    <property type="entry name" value="GWD-like_N_Ig"/>
</dbReference>
<protein>
    <submittedName>
        <fullName evidence="5">Alpha-amylase 3, chloroplastic</fullName>
    </submittedName>
</protein>
<sequence length="425" mass="46188">MVAIALESGRGVAVAQNSGVGVGVDSGDGDAAPRLVGLGAASPSRDPLGDAAQSSAVAASPSRVVAGGGGGGMRGLGKGGQTPNSRGNVGTRHSCPLNALSSSGSTVVETSESSDVTFRETFRLQRPEKLEGKITIRLDAEKNEEYGQLTVGCNLPGNWVLHWGVNYVGDVGSEWDQPPLDMRPPGSIPIKDYAIETPFGRSPTQSEGEVFYEVKIDFNTNSSIAAINFVLKDEESGNWYQHRGRDFKIPLIDYLQDDGNVVGAKKSLGIWPGALGQISNVILKSNAADYKEDDIVESNLQKRPLQVFYEEHSVFKEFFTDNVISISVRYCLERAKNILFIETDLPGDVVIHWGVHKDDSKSWEISPEPYPPETTLFKNKALRTLLQQKDDGCGSWGLFTLDDGFSAFVFVLKLNENTWFKLQRG</sequence>
<evidence type="ECO:0000259" key="4">
    <source>
        <dbReference type="Pfam" id="PF23166"/>
    </source>
</evidence>
<feature type="region of interest" description="Disordered" evidence="3">
    <location>
        <begin position="35"/>
        <end position="115"/>
    </location>
</feature>
<keyword evidence="1" id="KW-0479">Metal-binding</keyword>
<dbReference type="AlphaFoldDB" id="A0AAW2Q8K8"/>
<dbReference type="EMBL" id="JACGWK010000003">
    <property type="protein sequence ID" value="KAL0364076.1"/>
    <property type="molecule type" value="Genomic_DNA"/>
</dbReference>